<dbReference type="EMBL" id="CATNWA010021813">
    <property type="protein sequence ID" value="CAI9624051.1"/>
    <property type="molecule type" value="Genomic_DNA"/>
</dbReference>
<evidence type="ECO:0000259" key="7">
    <source>
        <dbReference type="Pfam" id="PF15912"/>
    </source>
</evidence>
<feature type="region of interest" description="Disordered" evidence="6">
    <location>
        <begin position="134"/>
        <end position="164"/>
    </location>
</feature>
<gene>
    <name evidence="8" type="ORF">SPARVUS_LOCUS16576489</name>
</gene>
<evidence type="ECO:0000256" key="2">
    <source>
        <dbReference type="ARBA" id="ARBA00008371"/>
    </source>
</evidence>
<comment type="subcellular location">
    <subcellularLocation>
        <location evidence="1">Nucleus</location>
    </subcellularLocation>
</comment>
<reference evidence="8" key="1">
    <citation type="submission" date="2023-05" db="EMBL/GenBank/DDBJ databases">
        <authorList>
            <person name="Stuckert A."/>
        </authorList>
    </citation>
    <scope>NUCLEOTIDE SEQUENCE</scope>
</reference>
<evidence type="ECO:0000256" key="6">
    <source>
        <dbReference type="SAM" id="MobiDB-lite"/>
    </source>
</evidence>
<protein>
    <recommendedName>
        <fullName evidence="7">Virilizer N-terminal domain-containing protein</fullName>
    </recommendedName>
</protein>
<keyword evidence="5" id="KW-0539">Nucleus</keyword>
<evidence type="ECO:0000256" key="5">
    <source>
        <dbReference type="ARBA" id="ARBA00023242"/>
    </source>
</evidence>
<feature type="domain" description="Virilizer N-terminal" evidence="7">
    <location>
        <begin position="5"/>
        <end position="155"/>
    </location>
</feature>
<evidence type="ECO:0000313" key="8">
    <source>
        <dbReference type="EMBL" id="CAI9624051.1"/>
    </source>
</evidence>
<dbReference type="PANTHER" id="PTHR23185">
    <property type="entry name" value="PROTEIN VIRILIZER HOMOLOG"/>
    <property type="match status" value="1"/>
</dbReference>
<keyword evidence="3" id="KW-0507">mRNA processing</keyword>
<evidence type="ECO:0000256" key="1">
    <source>
        <dbReference type="ARBA" id="ARBA00004123"/>
    </source>
</evidence>
<dbReference type="InterPro" id="IPR026736">
    <property type="entry name" value="Virilizer"/>
</dbReference>
<keyword evidence="4" id="KW-0508">mRNA splicing</keyword>
<dbReference type="Proteomes" id="UP001162483">
    <property type="component" value="Unassembled WGS sequence"/>
</dbReference>
<dbReference type="InterPro" id="IPR031801">
    <property type="entry name" value="VIR_N"/>
</dbReference>
<accession>A0ABN9HTN6</accession>
<comment type="similarity">
    <text evidence="2">Belongs to the vir family.</text>
</comment>
<comment type="caution">
    <text evidence="8">The sequence shown here is derived from an EMBL/GenBank/DDBJ whole genome shotgun (WGS) entry which is preliminary data.</text>
</comment>
<evidence type="ECO:0000256" key="3">
    <source>
        <dbReference type="ARBA" id="ARBA00022664"/>
    </source>
</evidence>
<dbReference type="PANTHER" id="PTHR23185:SF0">
    <property type="entry name" value="PROTEIN VIRILIZER HOMOLOG"/>
    <property type="match status" value="1"/>
</dbReference>
<feature type="compositionally biased region" description="Pro residues" evidence="6">
    <location>
        <begin position="140"/>
        <end position="151"/>
    </location>
</feature>
<dbReference type="Pfam" id="PF15912">
    <property type="entry name" value="VIR_N"/>
    <property type="match status" value="1"/>
</dbReference>
<evidence type="ECO:0000256" key="4">
    <source>
        <dbReference type="ARBA" id="ARBA00023187"/>
    </source>
</evidence>
<keyword evidence="9" id="KW-1185">Reference proteome</keyword>
<sequence>MAGESAMELLFLDTFKHQNTEQGSNVDVVRFPCVVYVTEVRVIPPGVRAHSSLPDSRAYGETSPHTFHLDLFFNNVTKPSATVFDRLGSLEYDENNSLIFRPSTKVNTDGLVLKGWYNCLTLAVYGSVDRVIINHERDSPPPPPPPPPPPQHQQIGMKRNPKHG</sequence>
<name>A0ABN9HTN6_9NEOB</name>
<evidence type="ECO:0000313" key="9">
    <source>
        <dbReference type="Proteomes" id="UP001162483"/>
    </source>
</evidence>
<organism evidence="8 9">
    <name type="scientific">Staurois parvus</name>
    <dbReference type="NCBI Taxonomy" id="386267"/>
    <lineage>
        <taxon>Eukaryota</taxon>
        <taxon>Metazoa</taxon>
        <taxon>Chordata</taxon>
        <taxon>Craniata</taxon>
        <taxon>Vertebrata</taxon>
        <taxon>Euteleostomi</taxon>
        <taxon>Amphibia</taxon>
        <taxon>Batrachia</taxon>
        <taxon>Anura</taxon>
        <taxon>Neobatrachia</taxon>
        <taxon>Ranoidea</taxon>
        <taxon>Ranidae</taxon>
        <taxon>Staurois</taxon>
    </lineage>
</organism>
<proteinExistence type="inferred from homology"/>